<feature type="region of interest" description="Disordered" evidence="1">
    <location>
        <begin position="1"/>
        <end position="38"/>
    </location>
</feature>
<sequence length="83" mass="9800">MELTKKKQKMKMGWSHPEEGNPTRISHNRYVSRNSRPKGLEAWRSRKEDIEITGKNRTNCNGLRTEKKKIILYDPYTPSRANL</sequence>
<dbReference type="EMBL" id="BLXT01005502">
    <property type="protein sequence ID" value="GFO23183.1"/>
    <property type="molecule type" value="Genomic_DNA"/>
</dbReference>
<feature type="compositionally biased region" description="Basic residues" evidence="1">
    <location>
        <begin position="1"/>
        <end position="10"/>
    </location>
</feature>
<comment type="caution">
    <text evidence="2">The sequence shown here is derived from an EMBL/GenBank/DDBJ whole genome shotgun (WGS) entry which is preliminary data.</text>
</comment>
<feature type="compositionally biased region" description="Polar residues" evidence="1">
    <location>
        <begin position="23"/>
        <end position="34"/>
    </location>
</feature>
<name>A0AAV4BU97_9GAST</name>
<organism evidence="2 3">
    <name type="scientific">Plakobranchus ocellatus</name>
    <dbReference type="NCBI Taxonomy" id="259542"/>
    <lineage>
        <taxon>Eukaryota</taxon>
        <taxon>Metazoa</taxon>
        <taxon>Spiralia</taxon>
        <taxon>Lophotrochozoa</taxon>
        <taxon>Mollusca</taxon>
        <taxon>Gastropoda</taxon>
        <taxon>Heterobranchia</taxon>
        <taxon>Euthyneura</taxon>
        <taxon>Panpulmonata</taxon>
        <taxon>Sacoglossa</taxon>
        <taxon>Placobranchoidea</taxon>
        <taxon>Plakobranchidae</taxon>
        <taxon>Plakobranchus</taxon>
    </lineage>
</organism>
<proteinExistence type="predicted"/>
<evidence type="ECO:0000256" key="1">
    <source>
        <dbReference type="SAM" id="MobiDB-lite"/>
    </source>
</evidence>
<dbReference type="Proteomes" id="UP000735302">
    <property type="component" value="Unassembled WGS sequence"/>
</dbReference>
<accession>A0AAV4BU97</accession>
<evidence type="ECO:0000313" key="2">
    <source>
        <dbReference type="EMBL" id="GFO23183.1"/>
    </source>
</evidence>
<protein>
    <submittedName>
        <fullName evidence="2">Uncharacterized protein</fullName>
    </submittedName>
</protein>
<reference evidence="2 3" key="1">
    <citation type="journal article" date="2021" name="Elife">
        <title>Chloroplast acquisition without the gene transfer in kleptoplastic sea slugs, Plakobranchus ocellatus.</title>
        <authorList>
            <person name="Maeda T."/>
            <person name="Takahashi S."/>
            <person name="Yoshida T."/>
            <person name="Shimamura S."/>
            <person name="Takaki Y."/>
            <person name="Nagai Y."/>
            <person name="Toyoda A."/>
            <person name="Suzuki Y."/>
            <person name="Arimoto A."/>
            <person name="Ishii H."/>
            <person name="Satoh N."/>
            <person name="Nishiyama T."/>
            <person name="Hasebe M."/>
            <person name="Maruyama T."/>
            <person name="Minagawa J."/>
            <person name="Obokata J."/>
            <person name="Shigenobu S."/>
        </authorList>
    </citation>
    <scope>NUCLEOTIDE SEQUENCE [LARGE SCALE GENOMIC DNA]</scope>
</reference>
<keyword evidence="3" id="KW-1185">Reference proteome</keyword>
<gene>
    <name evidence="2" type="ORF">PoB_004968800</name>
</gene>
<dbReference type="AlphaFoldDB" id="A0AAV4BU97"/>
<evidence type="ECO:0000313" key="3">
    <source>
        <dbReference type="Proteomes" id="UP000735302"/>
    </source>
</evidence>